<dbReference type="SUPFAM" id="SSF51658">
    <property type="entry name" value="Xylose isomerase-like"/>
    <property type="match status" value="1"/>
</dbReference>
<dbReference type="InterPro" id="IPR036237">
    <property type="entry name" value="Xyl_isomerase-like_sf"/>
</dbReference>
<dbReference type="PANTHER" id="PTHR21445:SF0">
    <property type="entry name" value="APURINIC-APYRIMIDINIC ENDONUCLEASE"/>
    <property type="match status" value="1"/>
</dbReference>
<dbReference type="AlphaFoldDB" id="A0A832MKN7"/>
<dbReference type="EMBL" id="DSQF01000002">
    <property type="protein sequence ID" value="HGZ42051.1"/>
    <property type="molecule type" value="Genomic_DNA"/>
</dbReference>
<dbReference type="SMART" id="SM00518">
    <property type="entry name" value="AP2Ec"/>
    <property type="match status" value="1"/>
</dbReference>
<dbReference type="GO" id="GO:0003906">
    <property type="term" value="F:DNA-(apurinic or apyrimidinic site) endonuclease activity"/>
    <property type="evidence" value="ECO:0007669"/>
    <property type="project" value="TreeGrafter"/>
</dbReference>
<sequence>MRPRRGGRAAPPGARGTGRLRSAPAPPSASPSRRRSRTLPRGGARGDAALRFGTSGIPRTSARPDTVHGIARARQLGLDHLEMAWVNGVRMGAAAAERIREAAVAHGVSLTAHAPYFVNLCGAPEVVARSLARLVETGRLGARCGAGSFCFHAGFYGALGAEEADRRVREALAAVTDRLAGLGARIDVRPELTGKPTQVGSYDEILGWSAALEGVAPCLDFSHQYARSGGGFNRYEDFATMLEGVRDRLGPGALGRLHVHVSGIEYGPRGERRHVPLADTRFRWRDLLRALKDLRVAGWVVCESPAMEDDALLLQRTYRRMR</sequence>
<dbReference type="InterPro" id="IPR013022">
    <property type="entry name" value="Xyl_isomerase-like_TIM-brl"/>
</dbReference>
<dbReference type="GO" id="GO:0008081">
    <property type="term" value="F:phosphoric diester hydrolase activity"/>
    <property type="evidence" value="ECO:0007669"/>
    <property type="project" value="TreeGrafter"/>
</dbReference>
<dbReference type="Gene3D" id="3.20.20.150">
    <property type="entry name" value="Divalent-metal-dependent TIM barrel enzymes"/>
    <property type="match status" value="1"/>
</dbReference>
<accession>A0A832MKN7</accession>
<feature type="domain" description="Xylose isomerase-like TIM barrel" evidence="2">
    <location>
        <begin position="70"/>
        <end position="310"/>
    </location>
</feature>
<feature type="compositionally biased region" description="Low complexity" evidence="1">
    <location>
        <begin position="8"/>
        <end position="23"/>
    </location>
</feature>
<proteinExistence type="predicted"/>
<dbReference type="PANTHER" id="PTHR21445">
    <property type="entry name" value="ENDONUCLEASE IV ENDODEOXYRIBONUCLEASE IV"/>
    <property type="match status" value="1"/>
</dbReference>
<evidence type="ECO:0000313" key="3">
    <source>
        <dbReference type="EMBL" id="HGZ42051.1"/>
    </source>
</evidence>
<comment type="caution">
    <text evidence="3">The sequence shown here is derived from an EMBL/GenBank/DDBJ whole genome shotgun (WGS) entry which is preliminary data.</text>
</comment>
<feature type="region of interest" description="Disordered" evidence="1">
    <location>
        <begin position="1"/>
        <end position="63"/>
    </location>
</feature>
<evidence type="ECO:0000256" key="1">
    <source>
        <dbReference type="SAM" id="MobiDB-lite"/>
    </source>
</evidence>
<protein>
    <recommendedName>
        <fullName evidence="2">Xylose isomerase-like TIM barrel domain-containing protein</fullName>
    </recommendedName>
</protein>
<dbReference type="GO" id="GO:0003677">
    <property type="term" value="F:DNA binding"/>
    <property type="evidence" value="ECO:0007669"/>
    <property type="project" value="InterPro"/>
</dbReference>
<organism evidence="3">
    <name type="scientific">Eiseniibacteriota bacterium</name>
    <dbReference type="NCBI Taxonomy" id="2212470"/>
    <lineage>
        <taxon>Bacteria</taxon>
        <taxon>Candidatus Eiseniibacteriota</taxon>
    </lineage>
</organism>
<name>A0A832MKN7_UNCEI</name>
<reference evidence="3" key="1">
    <citation type="journal article" date="2020" name="mSystems">
        <title>Genome- and Community-Level Interaction Insights into Carbon Utilization and Element Cycling Functions of Hydrothermarchaeota in Hydrothermal Sediment.</title>
        <authorList>
            <person name="Zhou Z."/>
            <person name="Liu Y."/>
            <person name="Xu W."/>
            <person name="Pan J."/>
            <person name="Luo Z.H."/>
            <person name="Li M."/>
        </authorList>
    </citation>
    <scope>NUCLEOTIDE SEQUENCE [LARGE SCALE GENOMIC DNA]</scope>
    <source>
        <strain evidence="3">SpSt-381</strain>
    </source>
</reference>
<dbReference type="InterPro" id="IPR001719">
    <property type="entry name" value="AP_endonuc_2"/>
</dbReference>
<dbReference type="GO" id="GO:0008270">
    <property type="term" value="F:zinc ion binding"/>
    <property type="evidence" value="ECO:0007669"/>
    <property type="project" value="InterPro"/>
</dbReference>
<evidence type="ECO:0000259" key="2">
    <source>
        <dbReference type="Pfam" id="PF01261"/>
    </source>
</evidence>
<dbReference type="Pfam" id="PF01261">
    <property type="entry name" value="AP_endonuc_2"/>
    <property type="match status" value="1"/>
</dbReference>
<dbReference type="GO" id="GO:0006284">
    <property type="term" value="P:base-excision repair"/>
    <property type="evidence" value="ECO:0007669"/>
    <property type="project" value="TreeGrafter"/>
</dbReference>
<gene>
    <name evidence="3" type="ORF">ENR23_01265</name>
</gene>